<dbReference type="eggNOG" id="KOG1591">
    <property type="taxonomic scope" value="Eukaryota"/>
</dbReference>
<organism evidence="8 9">
    <name type="scientific">Thalassiosira oceanica</name>
    <name type="common">Marine diatom</name>
    <dbReference type="NCBI Taxonomy" id="159749"/>
    <lineage>
        <taxon>Eukaryota</taxon>
        <taxon>Sar</taxon>
        <taxon>Stramenopiles</taxon>
        <taxon>Ochrophyta</taxon>
        <taxon>Bacillariophyta</taxon>
        <taxon>Coscinodiscophyceae</taxon>
        <taxon>Thalassiosirophycidae</taxon>
        <taxon>Thalassiosirales</taxon>
        <taxon>Thalassiosiraceae</taxon>
        <taxon>Thalassiosira</taxon>
    </lineage>
</organism>
<dbReference type="GO" id="GO:0004656">
    <property type="term" value="F:procollagen-proline 4-dioxygenase activity"/>
    <property type="evidence" value="ECO:0007669"/>
    <property type="project" value="TreeGrafter"/>
</dbReference>
<keyword evidence="2" id="KW-0479">Metal-binding</keyword>
<dbReference type="InterPro" id="IPR006620">
    <property type="entry name" value="Pro_4_hyd_alph"/>
</dbReference>
<dbReference type="InterPro" id="IPR044862">
    <property type="entry name" value="Pro_4_hyd_alph_FE2OG_OXY"/>
</dbReference>
<evidence type="ECO:0000313" key="9">
    <source>
        <dbReference type="Proteomes" id="UP000266841"/>
    </source>
</evidence>
<keyword evidence="9" id="KW-1185">Reference proteome</keyword>
<feature type="domain" description="Fe2OG dioxygenase" evidence="7">
    <location>
        <begin position="351"/>
        <end position="480"/>
    </location>
</feature>
<reference evidence="8 9" key="1">
    <citation type="journal article" date="2012" name="Genome Biol.">
        <title>Genome and low-iron response of an oceanic diatom adapted to chronic iron limitation.</title>
        <authorList>
            <person name="Lommer M."/>
            <person name="Specht M."/>
            <person name="Roy A.S."/>
            <person name="Kraemer L."/>
            <person name="Andreson R."/>
            <person name="Gutowska M.A."/>
            <person name="Wolf J."/>
            <person name="Bergner S.V."/>
            <person name="Schilhabel M.B."/>
            <person name="Klostermeier U.C."/>
            <person name="Beiko R.G."/>
            <person name="Rosenstiel P."/>
            <person name="Hippler M."/>
            <person name="Laroche J."/>
        </authorList>
    </citation>
    <scope>NUCLEOTIDE SEQUENCE [LARGE SCALE GENOMIC DNA]</scope>
    <source>
        <strain evidence="8 9">CCMP1005</strain>
    </source>
</reference>
<keyword evidence="6" id="KW-0812">Transmembrane</keyword>
<keyword evidence="4" id="KW-0560">Oxidoreductase</keyword>
<dbReference type="EMBL" id="AGNL01047783">
    <property type="protein sequence ID" value="EJK46391.1"/>
    <property type="molecule type" value="Genomic_DNA"/>
</dbReference>
<dbReference type="InterPro" id="IPR005123">
    <property type="entry name" value="Oxoglu/Fe-dep_dioxygenase_dom"/>
</dbReference>
<comment type="caution">
    <text evidence="8">The sequence shown here is derived from an EMBL/GenBank/DDBJ whole genome shotgun (WGS) entry which is preliminary data.</text>
</comment>
<keyword evidence="5" id="KW-0408">Iron</keyword>
<sequence length="488" mass="53387">MAASSSKKKAGTKVTKVKKGAVSYYGAGDTPPSNSKPNDRPAGVHFATASFAVLLCFACGVLSPPLLHLRDELLSSQSVSAASGSSSDRHSLSLPQHVPCTKANLDSFLHSAPVKGLHVVCVESLQVDDDGNEVPLAAERRLETRSSIRLTFYKGAHAARLKRRVNVKSNSWEDVKVKLVTGLSLMPETPILQPWALFSAMGDRIVGERDKLNNEMNDRTMSSLVSSELLVIAEGGNWIWPGVSEGFRREIELAPSTITGNSKNVTIETLSMKPLVLSISGFLADEECDYIMEKAAPTMKYSGVSLKDADKGRPASDWRTSQSTFVAAMGDPILRDIELRTASLTRVPVTHQEFVQVLRYGVTEKYDAHHDFFDPSSYRSDPGTLQLIENGKKNRYATVFWYLTDVARGGETCFPRHGGAPPPRDFSMCTGLKVKPQKGKVIIFYSLDASGEMDPLSLHGACPVLGKEDIKWAANKWLWNAPMSYVPP</sequence>
<dbReference type="PANTHER" id="PTHR10869:SF246">
    <property type="entry name" value="TRANSMEMBRANE PROLYL 4-HYDROXYLASE"/>
    <property type="match status" value="1"/>
</dbReference>
<feature type="transmembrane region" description="Helical" evidence="6">
    <location>
        <begin position="44"/>
        <end position="67"/>
    </location>
</feature>
<dbReference type="PROSITE" id="PS51471">
    <property type="entry name" value="FE2OG_OXY"/>
    <property type="match status" value="1"/>
</dbReference>
<protein>
    <recommendedName>
        <fullName evidence="7">Fe2OG dioxygenase domain-containing protein</fullName>
    </recommendedName>
</protein>
<evidence type="ECO:0000256" key="6">
    <source>
        <dbReference type="SAM" id="Phobius"/>
    </source>
</evidence>
<evidence type="ECO:0000256" key="4">
    <source>
        <dbReference type="ARBA" id="ARBA00023002"/>
    </source>
</evidence>
<gene>
    <name evidence="8" type="ORF">THAOC_34939</name>
</gene>
<dbReference type="OMA" id="EGGNWIW"/>
<evidence type="ECO:0000313" key="8">
    <source>
        <dbReference type="EMBL" id="EJK46391.1"/>
    </source>
</evidence>
<dbReference type="PANTHER" id="PTHR10869">
    <property type="entry name" value="PROLYL 4-HYDROXYLASE ALPHA SUBUNIT"/>
    <property type="match status" value="1"/>
</dbReference>
<dbReference type="SMART" id="SM00702">
    <property type="entry name" value="P4Hc"/>
    <property type="match status" value="1"/>
</dbReference>
<dbReference type="Gene3D" id="2.60.120.620">
    <property type="entry name" value="q2cbj1_9rhob like domain"/>
    <property type="match status" value="1"/>
</dbReference>
<dbReference type="GO" id="GO:0005783">
    <property type="term" value="C:endoplasmic reticulum"/>
    <property type="evidence" value="ECO:0007669"/>
    <property type="project" value="TreeGrafter"/>
</dbReference>
<proteinExistence type="predicted"/>
<name>K0RBC6_THAOC</name>
<evidence type="ECO:0000259" key="7">
    <source>
        <dbReference type="PROSITE" id="PS51471"/>
    </source>
</evidence>
<dbReference type="GO" id="GO:0005506">
    <property type="term" value="F:iron ion binding"/>
    <property type="evidence" value="ECO:0007669"/>
    <property type="project" value="InterPro"/>
</dbReference>
<evidence type="ECO:0000256" key="1">
    <source>
        <dbReference type="ARBA" id="ARBA00001961"/>
    </source>
</evidence>
<accession>K0RBC6</accession>
<dbReference type="OrthoDB" id="420380at2759"/>
<dbReference type="InterPro" id="IPR045054">
    <property type="entry name" value="P4HA-like"/>
</dbReference>
<dbReference type="Pfam" id="PF13640">
    <property type="entry name" value="2OG-FeII_Oxy_3"/>
    <property type="match status" value="1"/>
</dbReference>
<keyword evidence="6" id="KW-0472">Membrane</keyword>
<dbReference type="Proteomes" id="UP000266841">
    <property type="component" value="Unassembled WGS sequence"/>
</dbReference>
<evidence type="ECO:0000256" key="5">
    <source>
        <dbReference type="ARBA" id="ARBA00023004"/>
    </source>
</evidence>
<keyword evidence="6" id="KW-1133">Transmembrane helix</keyword>
<comment type="cofactor">
    <cofactor evidence="1">
        <name>L-ascorbate</name>
        <dbReference type="ChEBI" id="CHEBI:38290"/>
    </cofactor>
</comment>
<evidence type="ECO:0000256" key="2">
    <source>
        <dbReference type="ARBA" id="ARBA00022723"/>
    </source>
</evidence>
<dbReference type="AlphaFoldDB" id="K0RBC6"/>
<keyword evidence="3" id="KW-0223">Dioxygenase</keyword>
<dbReference type="GO" id="GO:0031418">
    <property type="term" value="F:L-ascorbic acid binding"/>
    <property type="evidence" value="ECO:0007669"/>
    <property type="project" value="InterPro"/>
</dbReference>
<evidence type="ECO:0000256" key="3">
    <source>
        <dbReference type="ARBA" id="ARBA00022964"/>
    </source>
</evidence>